<dbReference type="PANTHER" id="PTHR47506:SF1">
    <property type="entry name" value="HTH-TYPE TRANSCRIPTIONAL REGULATOR YJDC"/>
    <property type="match status" value="1"/>
</dbReference>
<dbReference type="SUPFAM" id="SSF46689">
    <property type="entry name" value="Homeodomain-like"/>
    <property type="match status" value="1"/>
</dbReference>
<keyword evidence="2" id="KW-0804">Transcription</keyword>
<evidence type="ECO:0000256" key="2">
    <source>
        <dbReference type="ARBA" id="ARBA00023163"/>
    </source>
</evidence>
<name>A0A318A0S1_9MICO</name>
<dbReference type="InterPro" id="IPR039538">
    <property type="entry name" value="BetI_C"/>
</dbReference>
<dbReference type="InterPro" id="IPR036271">
    <property type="entry name" value="Tet_transcr_reg_TetR-rel_C_sf"/>
</dbReference>
<evidence type="ECO:0000259" key="3">
    <source>
        <dbReference type="Pfam" id="PF13977"/>
    </source>
</evidence>
<dbReference type="PANTHER" id="PTHR47506">
    <property type="entry name" value="TRANSCRIPTIONAL REGULATORY PROTEIN"/>
    <property type="match status" value="1"/>
</dbReference>
<accession>A0A318A0S1</accession>
<dbReference type="Pfam" id="PF13977">
    <property type="entry name" value="TetR_C_6"/>
    <property type="match status" value="1"/>
</dbReference>
<reference evidence="4 5" key="1">
    <citation type="submission" date="2018-05" db="EMBL/GenBank/DDBJ databases">
        <title>Genetic diversity of glacier-inhabiting Cryobacterium bacteria in China and description of Cryobacterium mengkeensis sp. nov. and Arthrobacter glacialis sp. nov.</title>
        <authorList>
            <person name="Liu Q."/>
            <person name="Xin Y.-H."/>
        </authorList>
    </citation>
    <scope>NUCLEOTIDE SEQUENCE [LARGE SCALE GENOMIC DNA]</scope>
    <source>
        <strain evidence="4 5">SK-1</strain>
    </source>
</reference>
<dbReference type="SUPFAM" id="SSF48498">
    <property type="entry name" value="Tetracyclin repressor-like, C-terminal domain"/>
    <property type="match status" value="1"/>
</dbReference>
<organism evidence="4 5">
    <name type="scientific">Cryobacterium arcticum</name>
    <dbReference type="NCBI Taxonomy" id="670052"/>
    <lineage>
        <taxon>Bacteria</taxon>
        <taxon>Bacillati</taxon>
        <taxon>Actinomycetota</taxon>
        <taxon>Actinomycetes</taxon>
        <taxon>Micrococcales</taxon>
        <taxon>Microbacteriaceae</taxon>
        <taxon>Cryobacterium</taxon>
    </lineage>
</organism>
<dbReference type="EMBL" id="QHLY01000005">
    <property type="protein sequence ID" value="PXA72421.1"/>
    <property type="molecule type" value="Genomic_DNA"/>
</dbReference>
<feature type="domain" description="BetI-type transcriptional repressor C-terminal" evidence="3">
    <location>
        <begin position="56"/>
        <end position="166"/>
    </location>
</feature>
<protein>
    <recommendedName>
        <fullName evidence="3">BetI-type transcriptional repressor C-terminal domain-containing protein</fullName>
    </recommendedName>
</protein>
<sequence>MSAVTFRSVAAESGWSLGAVQKTFPTKEALVRATLAYAQSSIAVRLSADPGRPTLRAWLVELVLATLPLDDARRSACLIGVAVSDRAPFDPELAASLAAWDADLRGKLQLLAGRARSEGELHPDVDGDVLARAVLAFAAGVAGQLLYEPRDEAHVRPLVQATVAALTPAPTAPPLE</sequence>
<evidence type="ECO:0000313" key="4">
    <source>
        <dbReference type="EMBL" id="PXA72421.1"/>
    </source>
</evidence>
<evidence type="ECO:0000256" key="1">
    <source>
        <dbReference type="ARBA" id="ARBA00023015"/>
    </source>
</evidence>
<dbReference type="Gene3D" id="1.10.357.10">
    <property type="entry name" value="Tetracycline Repressor, domain 2"/>
    <property type="match status" value="1"/>
</dbReference>
<comment type="caution">
    <text evidence="4">The sequence shown here is derived from an EMBL/GenBank/DDBJ whole genome shotgun (WGS) entry which is preliminary data.</text>
</comment>
<proteinExistence type="predicted"/>
<dbReference type="AlphaFoldDB" id="A0A318A0S1"/>
<evidence type="ECO:0000313" key="5">
    <source>
        <dbReference type="Proteomes" id="UP000246722"/>
    </source>
</evidence>
<keyword evidence="5" id="KW-1185">Reference proteome</keyword>
<keyword evidence="1" id="KW-0805">Transcription regulation</keyword>
<gene>
    <name evidence="4" type="ORF">CTB96_04630</name>
</gene>
<dbReference type="Proteomes" id="UP000246722">
    <property type="component" value="Unassembled WGS sequence"/>
</dbReference>
<dbReference type="InterPro" id="IPR009057">
    <property type="entry name" value="Homeodomain-like_sf"/>
</dbReference>